<name>A0A2I0AJ78_9ASPA</name>
<proteinExistence type="predicted"/>
<gene>
    <name evidence="1" type="ORF">AXF42_Ash006809</name>
</gene>
<protein>
    <submittedName>
        <fullName evidence="1">Uncharacterized protein</fullName>
    </submittedName>
</protein>
<organism evidence="1 2">
    <name type="scientific">Apostasia shenzhenica</name>
    <dbReference type="NCBI Taxonomy" id="1088818"/>
    <lineage>
        <taxon>Eukaryota</taxon>
        <taxon>Viridiplantae</taxon>
        <taxon>Streptophyta</taxon>
        <taxon>Embryophyta</taxon>
        <taxon>Tracheophyta</taxon>
        <taxon>Spermatophyta</taxon>
        <taxon>Magnoliopsida</taxon>
        <taxon>Liliopsida</taxon>
        <taxon>Asparagales</taxon>
        <taxon>Orchidaceae</taxon>
        <taxon>Apostasioideae</taxon>
        <taxon>Apostasia</taxon>
    </lineage>
</organism>
<accession>A0A2I0AJ78</accession>
<sequence length="62" mass="7216">MEGTSKMWDVTPDTMSSVEDICMFEVTELSLDEPEFEVMLLDDDEEECDEKIGDEEDIYENI</sequence>
<evidence type="ECO:0000313" key="2">
    <source>
        <dbReference type="Proteomes" id="UP000236161"/>
    </source>
</evidence>
<evidence type="ECO:0000313" key="1">
    <source>
        <dbReference type="EMBL" id="PKA55607.1"/>
    </source>
</evidence>
<dbReference type="EMBL" id="KZ451979">
    <property type="protein sequence ID" value="PKA55607.1"/>
    <property type="molecule type" value="Genomic_DNA"/>
</dbReference>
<keyword evidence="2" id="KW-1185">Reference proteome</keyword>
<dbReference type="Proteomes" id="UP000236161">
    <property type="component" value="Unassembled WGS sequence"/>
</dbReference>
<reference evidence="1 2" key="1">
    <citation type="journal article" date="2017" name="Nature">
        <title>The Apostasia genome and the evolution of orchids.</title>
        <authorList>
            <person name="Zhang G.Q."/>
            <person name="Liu K.W."/>
            <person name="Li Z."/>
            <person name="Lohaus R."/>
            <person name="Hsiao Y.Y."/>
            <person name="Niu S.C."/>
            <person name="Wang J.Y."/>
            <person name="Lin Y.C."/>
            <person name="Xu Q."/>
            <person name="Chen L.J."/>
            <person name="Yoshida K."/>
            <person name="Fujiwara S."/>
            <person name="Wang Z.W."/>
            <person name="Zhang Y.Q."/>
            <person name="Mitsuda N."/>
            <person name="Wang M."/>
            <person name="Liu G.H."/>
            <person name="Pecoraro L."/>
            <person name="Huang H.X."/>
            <person name="Xiao X.J."/>
            <person name="Lin M."/>
            <person name="Wu X.Y."/>
            <person name="Wu W.L."/>
            <person name="Chen Y.Y."/>
            <person name="Chang S.B."/>
            <person name="Sakamoto S."/>
            <person name="Ohme-Takagi M."/>
            <person name="Yagi M."/>
            <person name="Zeng S.J."/>
            <person name="Shen C.Y."/>
            <person name="Yeh C.M."/>
            <person name="Luo Y.B."/>
            <person name="Tsai W.C."/>
            <person name="Van de Peer Y."/>
            <person name="Liu Z.J."/>
        </authorList>
    </citation>
    <scope>NUCLEOTIDE SEQUENCE [LARGE SCALE GENOMIC DNA]</scope>
    <source>
        <strain evidence="2">cv. Shenzhen</strain>
        <tissue evidence="1">Stem</tissue>
    </source>
</reference>
<dbReference type="AlphaFoldDB" id="A0A2I0AJ78"/>